<comment type="caution">
    <text evidence="2">The sequence shown here is derived from an EMBL/GenBank/DDBJ whole genome shotgun (WGS) entry which is preliminary data.</text>
</comment>
<proteinExistence type="predicted"/>
<dbReference type="InterPro" id="IPR028976">
    <property type="entry name" value="CheC-like_sf"/>
</dbReference>
<dbReference type="GO" id="GO:0006935">
    <property type="term" value="P:chemotaxis"/>
    <property type="evidence" value="ECO:0007669"/>
    <property type="project" value="UniProtKB-KW"/>
</dbReference>
<evidence type="ECO:0000256" key="1">
    <source>
        <dbReference type="ARBA" id="ARBA00022500"/>
    </source>
</evidence>
<keyword evidence="1" id="KW-0145">Chemotaxis</keyword>
<evidence type="ECO:0000313" key="2">
    <source>
        <dbReference type="EMBL" id="HET97681.1"/>
    </source>
</evidence>
<dbReference type="AlphaFoldDB" id="A0A7C2TKD3"/>
<protein>
    <submittedName>
        <fullName evidence="2">DUF3334 family protein</fullName>
    </submittedName>
</protein>
<dbReference type="Gene3D" id="3.40.1550.10">
    <property type="entry name" value="CheC-like"/>
    <property type="match status" value="1"/>
</dbReference>
<dbReference type="Proteomes" id="UP000885986">
    <property type="component" value="Unassembled WGS sequence"/>
</dbReference>
<name>A0A7C2TKD3_9BACT</name>
<dbReference type="SUPFAM" id="SSF103039">
    <property type="entry name" value="CheC-like"/>
    <property type="match status" value="1"/>
</dbReference>
<dbReference type="EMBL" id="DSDS01000070">
    <property type="protein sequence ID" value="HET97681.1"/>
    <property type="molecule type" value="Genomic_DNA"/>
</dbReference>
<reference evidence="2" key="1">
    <citation type="journal article" date="2020" name="mSystems">
        <title>Genome- and Community-Level Interaction Insights into Carbon Utilization and Element Cycling Functions of Hydrothermarchaeota in Hydrothermal Sediment.</title>
        <authorList>
            <person name="Zhou Z."/>
            <person name="Liu Y."/>
            <person name="Xu W."/>
            <person name="Pan J."/>
            <person name="Luo Z.H."/>
            <person name="Li M."/>
        </authorList>
    </citation>
    <scope>NUCLEOTIDE SEQUENCE [LARGE SCALE GENOMIC DNA]</scope>
    <source>
        <strain evidence="2">SpSt-1224</strain>
    </source>
</reference>
<accession>A0A7C2TKD3</accession>
<organism evidence="2">
    <name type="scientific">Desulfurivibrio alkaliphilus</name>
    <dbReference type="NCBI Taxonomy" id="427923"/>
    <lineage>
        <taxon>Bacteria</taxon>
        <taxon>Pseudomonadati</taxon>
        <taxon>Thermodesulfobacteriota</taxon>
        <taxon>Desulfobulbia</taxon>
        <taxon>Desulfobulbales</taxon>
        <taxon>Desulfobulbaceae</taxon>
        <taxon>Desulfurivibrio</taxon>
    </lineage>
</organism>
<gene>
    <name evidence="2" type="ORF">ENN98_03100</name>
</gene>
<dbReference type="InterPro" id="IPR024513">
    <property type="entry name" value="DUF3334"/>
</dbReference>
<sequence>MATKTIDLVARLFCQATKKTVDKSTGKNLKYAGTLQDIPKVSLKPDIGCFVQFNGDYSGLVIMNFSGEAAMELYRSYMLTMGMPEDELATDYTSVEVVDTIGEMTNQIMGRALRMVESNYELTSFMGQPKAIALNSAIVLTPESDYQANRRIAFSLETRRFYMELSLERTEFITMK</sequence>
<dbReference type="Pfam" id="PF11813">
    <property type="entry name" value="DUF3334"/>
    <property type="match status" value="1"/>
</dbReference>